<keyword evidence="7" id="KW-0496">Mitochondrion</keyword>
<accession>A0A7S3ZNS9</accession>
<dbReference type="EMBL" id="CAKKNE010000005">
    <property type="protein sequence ID" value="CAH0378200.1"/>
    <property type="molecule type" value="Genomic_DNA"/>
</dbReference>
<dbReference type="AlphaFoldDB" id="A0A7S3ZNS9"/>
<dbReference type="PANTHER" id="PTHR45788:SF4">
    <property type="entry name" value="TRICARBOXYLATE TRANSPORT PROTEIN, MITOCHONDRIAL"/>
    <property type="match status" value="1"/>
</dbReference>
<dbReference type="SUPFAM" id="SSF103506">
    <property type="entry name" value="Mitochondrial carrier"/>
    <property type="match status" value="1"/>
</dbReference>
<evidence type="ECO:0000256" key="4">
    <source>
        <dbReference type="ARBA" id="ARBA00022692"/>
    </source>
</evidence>
<evidence type="ECO:0000313" key="12">
    <source>
        <dbReference type="EMBL" id="CAH0378200.1"/>
    </source>
</evidence>
<evidence type="ECO:0000256" key="6">
    <source>
        <dbReference type="ARBA" id="ARBA00022989"/>
    </source>
</evidence>
<name>A0A7S3ZNS9_9STRA</name>
<dbReference type="PANTHER" id="PTHR45788">
    <property type="entry name" value="SUCCINATE/FUMARATE MITOCHONDRIAL TRANSPORTER-RELATED"/>
    <property type="match status" value="1"/>
</dbReference>
<dbReference type="PROSITE" id="PS50920">
    <property type="entry name" value="SOLCAR"/>
    <property type="match status" value="2"/>
</dbReference>
<keyword evidence="6" id="KW-1133">Transmembrane helix</keyword>
<dbReference type="Pfam" id="PF00153">
    <property type="entry name" value="Mito_carr"/>
    <property type="match status" value="1"/>
</dbReference>
<keyword evidence="13" id="KW-1185">Reference proteome</keyword>
<reference evidence="12" key="2">
    <citation type="submission" date="2021-11" db="EMBL/GenBank/DDBJ databases">
        <authorList>
            <consortium name="Genoscope - CEA"/>
            <person name="William W."/>
        </authorList>
    </citation>
    <scope>NUCLEOTIDE SEQUENCE</scope>
</reference>
<protein>
    <recommendedName>
        <fullName evidence="14">Mitochondrial carrier protein</fullName>
    </recommendedName>
</protein>
<reference evidence="11" key="1">
    <citation type="submission" date="2021-01" db="EMBL/GenBank/DDBJ databases">
        <authorList>
            <person name="Corre E."/>
            <person name="Pelletier E."/>
            <person name="Niang G."/>
            <person name="Scheremetjew M."/>
            <person name="Finn R."/>
            <person name="Kale V."/>
            <person name="Holt S."/>
            <person name="Cochrane G."/>
            <person name="Meng A."/>
            <person name="Brown T."/>
            <person name="Cohen L."/>
        </authorList>
    </citation>
    <scope>NUCLEOTIDE SEQUENCE</scope>
    <source>
        <strain evidence="11">CCMP1756</strain>
    </source>
</reference>
<feature type="repeat" description="Solcar" evidence="9">
    <location>
        <begin position="93"/>
        <end position="180"/>
    </location>
</feature>
<keyword evidence="3 10" id="KW-0813">Transport</keyword>
<dbReference type="InterPro" id="IPR023395">
    <property type="entry name" value="MCP_dom_sf"/>
</dbReference>
<dbReference type="OrthoDB" id="756301at2759"/>
<evidence type="ECO:0000256" key="9">
    <source>
        <dbReference type="PROSITE-ProRule" id="PRU00282"/>
    </source>
</evidence>
<evidence type="ECO:0000256" key="10">
    <source>
        <dbReference type="RuleBase" id="RU000488"/>
    </source>
</evidence>
<comment type="similarity">
    <text evidence="2 10">Belongs to the mitochondrial carrier (TC 2.A.29) family.</text>
</comment>
<dbReference type="EMBL" id="HBIW01005573">
    <property type="protein sequence ID" value="CAE0689161.1"/>
    <property type="molecule type" value="Transcribed_RNA"/>
</dbReference>
<gene>
    <name evidence="11" type="ORF">PCAL00307_LOCUS4595</name>
    <name evidence="12" type="ORF">PECAL_5P27200</name>
</gene>
<dbReference type="GO" id="GO:0071913">
    <property type="term" value="F:citrate secondary active transmembrane transporter activity"/>
    <property type="evidence" value="ECO:0007669"/>
    <property type="project" value="TreeGrafter"/>
</dbReference>
<comment type="subcellular location">
    <subcellularLocation>
        <location evidence="1">Mitochondrion membrane</location>
        <topology evidence="1">Multi-pass membrane protein</topology>
    </subcellularLocation>
</comment>
<evidence type="ECO:0000256" key="1">
    <source>
        <dbReference type="ARBA" id="ARBA00004225"/>
    </source>
</evidence>
<dbReference type="Gene3D" id="1.50.40.10">
    <property type="entry name" value="Mitochondrial carrier domain"/>
    <property type="match status" value="1"/>
</dbReference>
<evidence type="ECO:0008006" key="14">
    <source>
        <dbReference type="Google" id="ProtNLM"/>
    </source>
</evidence>
<keyword evidence="8 9" id="KW-0472">Membrane</keyword>
<organism evidence="11">
    <name type="scientific">Pelagomonas calceolata</name>
    <dbReference type="NCBI Taxonomy" id="35677"/>
    <lineage>
        <taxon>Eukaryota</taxon>
        <taxon>Sar</taxon>
        <taxon>Stramenopiles</taxon>
        <taxon>Ochrophyta</taxon>
        <taxon>Pelagophyceae</taxon>
        <taxon>Pelagomonadales</taxon>
        <taxon>Pelagomonadaceae</taxon>
        <taxon>Pelagomonas</taxon>
    </lineage>
</organism>
<evidence type="ECO:0000256" key="5">
    <source>
        <dbReference type="ARBA" id="ARBA00022737"/>
    </source>
</evidence>
<dbReference type="GO" id="GO:0006843">
    <property type="term" value="P:mitochondrial citrate transmembrane transport"/>
    <property type="evidence" value="ECO:0007669"/>
    <property type="project" value="TreeGrafter"/>
</dbReference>
<keyword evidence="5" id="KW-0677">Repeat</keyword>
<dbReference type="InterPro" id="IPR049563">
    <property type="entry name" value="TXTP-like"/>
</dbReference>
<feature type="repeat" description="Solcar" evidence="9">
    <location>
        <begin position="189"/>
        <end position="270"/>
    </location>
</feature>
<proteinExistence type="inferred from homology"/>
<evidence type="ECO:0000313" key="13">
    <source>
        <dbReference type="Proteomes" id="UP000789595"/>
    </source>
</evidence>
<evidence type="ECO:0000256" key="3">
    <source>
        <dbReference type="ARBA" id="ARBA00022448"/>
    </source>
</evidence>
<dbReference type="InterPro" id="IPR018108">
    <property type="entry name" value="MCP_transmembrane"/>
</dbReference>
<keyword evidence="4 9" id="KW-0812">Transmembrane</keyword>
<evidence type="ECO:0000256" key="8">
    <source>
        <dbReference type="ARBA" id="ARBA00023136"/>
    </source>
</evidence>
<evidence type="ECO:0000313" key="11">
    <source>
        <dbReference type="EMBL" id="CAE0689161.1"/>
    </source>
</evidence>
<evidence type="ECO:0000256" key="2">
    <source>
        <dbReference type="ARBA" id="ARBA00006375"/>
    </source>
</evidence>
<evidence type="ECO:0000256" key="7">
    <source>
        <dbReference type="ARBA" id="ARBA00023128"/>
    </source>
</evidence>
<sequence length="272" mass="29365">MGNDKRDAPAAYLVGSALAAVVNFPLWKASAMAQSGFKTKSRGYFAAYAEALRPPYRGVAAVVGGMTWARFAIFYGSDVGRRWFEESQVFEKGSVAAIAVPPLIVSTGVQVVNQPIIRASIMLQDPEADFRASQGTTDAVRRIARERGVGALWHGTSAGILKTVPKYCVAVLVKEQCERRLPSVDTKLGKLLRDATKAVCAAVAGAVLTNPLDVIRNEMFKTDQSLVTVVKRLQGDYGMKWVARGADKNLVGVAVPVACTIFFTDQLRRVGL</sequence>
<dbReference type="GO" id="GO:0031966">
    <property type="term" value="C:mitochondrial membrane"/>
    <property type="evidence" value="ECO:0007669"/>
    <property type="project" value="UniProtKB-SubCell"/>
</dbReference>
<dbReference type="Proteomes" id="UP000789595">
    <property type="component" value="Unassembled WGS sequence"/>
</dbReference>